<organism evidence="2 3">
    <name type="scientific">Kribbella deserti</name>
    <dbReference type="NCBI Taxonomy" id="1926257"/>
    <lineage>
        <taxon>Bacteria</taxon>
        <taxon>Bacillati</taxon>
        <taxon>Actinomycetota</taxon>
        <taxon>Actinomycetes</taxon>
        <taxon>Propionibacteriales</taxon>
        <taxon>Kribbellaceae</taxon>
        <taxon>Kribbella</taxon>
    </lineage>
</organism>
<evidence type="ECO:0000256" key="1">
    <source>
        <dbReference type="SAM" id="Phobius"/>
    </source>
</evidence>
<evidence type="ECO:0000313" key="3">
    <source>
        <dbReference type="Proteomes" id="UP001589890"/>
    </source>
</evidence>
<sequence length="166" mass="18749">MDSGRHRRRVPGDADGPLFERWVLSLGVGQWSTLDLVITLGCLALFSGVAAGYLYDDWALNQRAQIVQAQVVRTFYDDAEPAVEAELLSPHRGVPVSVEPIESRPAVGDVIELLVDPRKPTRVRDPKSGHWNALHFIGVACAPVGAAIWWARWNRWRRRPRPRNRR</sequence>
<feature type="transmembrane region" description="Helical" evidence="1">
    <location>
        <begin position="133"/>
        <end position="151"/>
    </location>
</feature>
<gene>
    <name evidence="2" type="ORF">ACFFGN_00350</name>
</gene>
<keyword evidence="3" id="KW-1185">Reference proteome</keyword>
<comment type="caution">
    <text evidence="2">The sequence shown here is derived from an EMBL/GenBank/DDBJ whole genome shotgun (WGS) entry which is preliminary data.</text>
</comment>
<dbReference type="Proteomes" id="UP001589890">
    <property type="component" value="Unassembled WGS sequence"/>
</dbReference>
<keyword evidence="1" id="KW-1133">Transmembrane helix</keyword>
<feature type="transmembrane region" description="Helical" evidence="1">
    <location>
        <begin position="34"/>
        <end position="55"/>
    </location>
</feature>
<dbReference type="EMBL" id="JBHLTC010000001">
    <property type="protein sequence ID" value="MFC0622493.1"/>
    <property type="molecule type" value="Genomic_DNA"/>
</dbReference>
<accession>A0ABV6QD73</accession>
<dbReference type="RefSeq" id="WP_380043172.1">
    <property type="nucleotide sequence ID" value="NZ_JBHLTC010000001.1"/>
</dbReference>
<evidence type="ECO:0008006" key="4">
    <source>
        <dbReference type="Google" id="ProtNLM"/>
    </source>
</evidence>
<keyword evidence="1" id="KW-0472">Membrane</keyword>
<reference evidence="2 3" key="1">
    <citation type="submission" date="2024-09" db="EMBL/GenBank/DDBJ databases">
        <authorList>
            <person name="Sun Q."/>
            <person name="Mori K."/>
        </authorList>
    </citation>
    <scope>NUCLEOTIDE SEQUENCE [LARGE SCALE GENOMIC DNA]</scope>
    <source>
        <strain evidence="2 3">CGMCC 1.15906</strain>
    </source>
</reference>
<name>A0ABV6QD73_9ACTN</name>
<protein>
    <recommendedName>
        <fullName evidence="4">DUF3592 domain-containing protein</fullName>
    </recommendedName>
</protein>
<keyword evidence="1" id="KW-0812">Transmembrane</keyword>
<proteinExistence type="predicted"/>
<evidence type="ECO:0000313" key="2">
    <source>
        <dbReference type="EMBL" id="MFC0622493.1"/>
    </source>
</evidence>